<keyword evidence="2" id="KW-1185">Reference proteome</keyword>
<comment type="caution">
    <text evidence="1">The sequence shown here is derived from an EMBL/GenBank/DDBJ whole genome shotgun (WGS) entry which is preliminary data.</text>
</comment>
<name>A0ACA9Y8U3_9ASCO</name>
<dbReference type="Proteomes" id="UP001152531">
    <property type="component" value="Unassembled WGS sequence"/>
</dbReference>
<sequence>MVETRISSAKIDQSNGPTATTESPPQRKLPKNYHFASTSEEILKKYSNYPPSLSFHIYPTHYKFNQETIPLDSPMIKHFLHHVLREEIPVEMSELIKDFAIKPYDGCLILQVYDHRNMVEIASAKDKEESGDTGSGGSISGSTTNTTDTTKGTNTTTTTNGTGTTNGTNGTTNNSTLKPKTYRTLLRPTQLSLYYDLLYHTDSALTRFTDQLAIQMESEIVNLTNRELDLSVPLNPYNDDLLTPEPLQKSWDEQTQDYKMLFTHRPETHREPRKVHSEEMILHKSSDYEEIMFLLSNKYKRTDDNERKLVVSGLDDKDSNTVSGQFMRLRFIEDIRKRKEAQKLSKDVTVAAASGVNTISQGPSPEKSKTIQPPVNVNNQPPNVNANVNVNANANAARLNNLKMQTLRAQQLQQQQLRQKMQGGVNQPQSQPQSQHQLPQQPPLQQQQQQQQQQLQQQQQQNMYKKQKVSPNPSSFYNQQSQPNQQMNQRPQRMQQLQQQLPVQNNFNQPNSPSQNSPVQNSNLPTAQSIRQAMTQQQQQLFNTLLSPQDQHVFKQLQHKVSALAMMGNTGLAPNKTQLTAEQQQQAVNQAKLIQSQLIQKFPNYFQRLKQIQLRSRQMLQQLQLQQNQGQQNQGQGNRSQPMMNNNMNMNMNMNSQNMNSQSMGGQSMGGMNSQNMNSQNMNSQNMNMNMNMQNNMAFSPNRRFKK</sequence>
<protein>
    <submittedName>
        <fullName evidence="1">Transcription factor Spt20p</fullName>
    </submittedName>
</protein>
<evidence type="ECO:0000313" key="1">
    <source>
        <dbReference type="EMBL" id="CAH6720864.1"/>
    </source>
</evidence>
<proteinExistence type="predicted"/>
<gene>
    <name evidence="1" type="ORF">CLIB1444_04S09648</name>
</gene>
<reference evidence="1" key="1">
    <citation type="submission" date="2022-06" db="EMBL/GenBank/DDBJ databases">
        <authorList>
            <person name="Legras J.-L."/>
            <person name="Devillers H."/>
            <person name="Grondin C."/>
        </authorList>
    </citation>
    <scope>NUCLEOTIDE SEQUENCE</scope>
    <source>
        <strain evidence="1">CLIB 1444</strain>
    </source>
</reference>
<organism evidence="1 2">
    <name type="scientific">[Candida] jaroonii</name>
    <dbReference type="NCBI Taxonomy" id="467808"/>
    <lineage>
        <taxon>Eukaryota</taxon>
        <taxon>Fungi</taxon>
        <taxon>Dikarya</taxon>
        <taxon>Ascomycota</taxon>
        <taxon>Saccharomycotina</taxon>
        <taxon>Pichiomycetes</taxon>
        <taxon>Debaryomycetaceae</taxon>
        <taxon>Yamadazyma</taxon>
    </lineage>
</organism>
<evidence type="ECO:0000313" key="2">
    <source>
        <dbReference type="Proteomes" id="UP001152531"/>
    </source>
</evidence>
<accession>A0ACA9Y8U3</accession>
<dbReference type="EMBL" id="CALSDN010000004">
    <property type="protein sequence ID" value="CAH6720864.1"/>
    <property type="molecule type" value="Genomic_DNA"/>
</dbReference>